<dbReference type="PANTHER" id="PTHR30146:SF109">
    <property type="entry name" value="HTH-TYPE TRANSCRIPTIONAL REGULATOR GALS"/>
    <property type="match status" value="1"/>
</dbReference>
<dbReference type="InterPro" id="IPR046335">
    <property type="entry name" value="LacI/GalR-like_sensor"/>
</dbReference>
<evidence type="ECO:0000313" key="6">
    <source>
        <dbReference type="Proteomes" id="UP000198583"/>
    </source>
</evidence>
<dbReference type="EMBL" id="FOYL01000009">
    <property type="protein sequence ID" value="SFR26130.1"/>
    <property type="molecule type" value="Genomic_DNA"/>
</dbReference>
<evidence type="ECO:0000256" key="2">
    <source>
        <dbReference type="ARBA" id="ARBA00023125"/>
    </source>
</evidence>
<dbReference type="PROSITE" id="PS00356">
    <property type="entry name" value="HTH_LACI_1"/>
    <property type="match status" value="1"/>
</dbReference>
<dbReference type="Gene3D" id="3.40.50.2300">
    <property type="match status" value="2"/>
</dbReference>
<evidence type="ECO:0000256" key="3">
    <source>
        <dbReference type="ARBA" id="ARBA00023163"/>
    </source>
</evidence>
<keyword evidence="1" id="KW-0805">Transcription regulation</keyword>
<name>A0A1I6F8B4_9PSEU</name>
<evidence type="ECO:0000256" key="1">
    <source>
        <dbReference type="ARBA" id="ARBA00023015"/>
    </source>
</evidence>
<dbReference type="PANTHER" id="PTHR30146">
    <property type="entry name" value="LACI-RELATED TRANSCRIPTIONAL REPRESSOR"/>
    <property type="match status" value="1"/>
</dbReference>
<dbReference type="CDD" id="cd01392">
    <property type="entry name" value="HTH_LacI"/>
    <property type="match status" value="1"/>
</dbReference>
<dbReference type="InterPro" id="IPR000843">
    <property type="entry name" value="HTH_LacI"/>
</dbReference>
<organism evidence="5 6">
    <name type="scientific">Lentzea waywayandensis</name>
    <dbReference type="NCBI Taxonomy" id="84724"/>
    <lineage>
        <taxon>Bacteria</taxon>
        <taxon>Bacillati</taxon>
        <taxon>Actinomycetota</taxon>
        <taxon>Actinomycetes</taxon>
        <taxon>Pseudonocardiales</taxon>
        <taxon>Pseudonocardiaceae</taxon>
        <taxon>Lentzea</taxon>
    </lineage>
</organism>
<evidence type="ECO:0000313" key="5">
    <source>
        <dbReference type="EMBL" id="SFR26130.1"/>
    </source>
</evidence>
<gene>
    <name evidence="5" type="ORF">SAMN04488564_109269</name>
</gene>
<dbReference type="STRING" id="84724.SAMN04488564_109269"/>
<dbReference type="GO" id="GO:0000976">
    <property type="term" value="F:transcription cis-regulatory region binding"/>
    <property type="evidence" value="ECO:0007669"/>
    <property type="project" value="TreeGrafter"/>
</dbReference>
<evidence type="ECO:0000259" key="4">
    <source>
        <dbReference type="PROSITE" id="PS50932"/>
    </source>
</evidence>
<dbReference type="Proteomes" id="UP000198583">
    <property type="component" value="Unassembled WGS sequence"/>
</dbReference>
<accession>A0A1I6F8B4</accession>
<reference evidence="6" key="1">
    <citation type="submission" date="2016-10" db="EMBL/GenBank/DDBJ databases">
        <authorList>
            <person name="Varghese N."/>
            <person name="Submissions S."/>
        </authorList>
    </citation>
    <scope>NUCLEOTIDE SEQUENCE [LARGE SCALE GENOMIC DNA]</scope>
    <source>
        <strain evidence="6">DSM 44232</strain>
    </source>
</reference>
<dbReference type="InterPro" id="IPR010982">
    <property type="entry name" value="Lambda_DNA-bd_dom_sf"/>
</dbReference>
<feature type="domain" description="HTH lacI-type" evidence="4">
    <location>
        <begin position="32"/>
        <end position="72"/>
    </location>
</feature>
<dbReference type="SMART" id="SM00354">
    <property type="entry name" value="HTH_LACI"/>
    <property type="match status" value="1"/>
</dbReference>
<dbReference type="SUPFAM" id="SSF53822">
    <property type="entry name" value="Periplasmic binding protein-like I"/>
    <property type="match status" value="1"/>
</dbReference>
<dbReference type="GO" id="GO:0003700">
    <property type="term" value="F:DNA-binding transcription factor activity"/>
    <property type="evidence" value="ECO:0007669"/>
    <property type="project" value="TreeGrafter"/>
</dbReference>
<dbReference type="PROSITE" id="PS50932">
    <property type="entry name" value="HTH_LACI_2"/>
    <property type="match status" value="1"/>
</dbReference>
<dbReference type="Pfam" id="PF13377">
    <property type="entry name" value="Peripla_BP_3"/>
    <property type="match status" value="1"/>
</dbReference>
<dbReference type="Pfam" id="PF00356">
    <property type="entry name" value="LacI"/>
    <property type="match status" value="1"/>
</dbReference>
<dbReference type="SUPFAM" id="SSF47413">
    <property type="entry name" value="lambda repressor-like DNA-binding domains"/>
    <property type="match status" value="1"/>
</dbReference>
<dbReference type="InterPro" id="IPR028082">
    <property type="entry name" value="Peripla_BP_I"/>
</dbReference>
<proteinExistence type="predicted"/>
<dbReference type="Gene3D" id="1.10.260.40">
    <property type="entry name" value="lambda repressor-like DNA-binding domains"/>
    <property type="match status" value="1"/>
</dbReference>
<keyword evidence="3" id="KW-0804">Transcription</keyword>
<sequence>MKHRGVAIVNGLDEFRYSDLVERKIENVKQRASLRDIAAETGVSIATVSRVLNDHVNVAQRTRDLVLQAVERRKQDVTPHRTRTVYVRCPYVLTDYFGLIVSSIADALKLHGLRMLLDAGESGQGSDALRRLTAQADVDAAILILPPEEGEELVALSQAGYPFVVVDPRVLPLPDIASVSAAHFSGARAVADHLIGLGHRDIAVIAGPEEWLAGDARLAGHRASLAKAGVLLTPDRLRHVEPTTAHGKHAAAELLSLEPRPTAIVCFNDKVAVGTLQAARERGLRVPEDLSVAGFDDIDLAEATDPRLTTVRQPLQEMGSIAVTQLMRMLDGHEPEALHIELATTLVVRDSTAGVRGHQPLSGSW</sequence>
<dbReference type="OrthoDB" id="3657250at2"/>
<keyword evidence="6" id="KW-1185">Reference proteome</keyword>
<protein>
    <submittedName>
        <fullName evidence="5">Transcriptional regulator, LacI family</fullName>
    </submittedName>
</protein>
<dbReference type="AlphaFoldDB" id="A0A1I6F8B4"/>
<keyword evidence="2" id="KW-0238">DNA-binding</keyword>